<proteinExistence type="predicted"/>
<feature type="domain" description="HTH cro/C1-type" evidence="1">
    <location>
        <begin position="1"/>
        <end position="44"/>
    </location>
</feature>
<dbReference type="Gene3D" id="1.25.40.10">
    <property type="entry name" value="Tetratricopeptide repeat domain"/>
    <property type="match status" value="1"/>
</dbReference>
<dbReference type="InterPro" id="IPR010982">
    <property type="entry name" value="Lambda_DNA-bd_dom_sf"/>
</dbReference>
<dbReference type="EMBL" id="JACHDO010000001">
    <property type="protein sequence ID" value="MBB5492228.1"/>
    <property type="molecule type" value="Genomic_DNA"/>
</dbReference>
<dbReference type="SUPFAM" id="SSF48452">
    <property type="entry name" value="TPR-like"/>
    <property type="match status" value="1"/>
</dbReference>
<dbReference type="Pfam" id="PF13560">
    <property type="entry name" value="HTH_31"/>
    <property type="match status" value="1"/>
</dbReference>
<dbReference type="Proteomes" id="UP000579647">
    <property type="component" value="Unassembled WGS sequence"/>
</dbReference>
<dbReference type="AlphaFoldDB" id="A0A840WQ41"/>
<dbReference type="PROSITE" id="PS50943">
    <property type="entry name" value="HTH_CROC1"/>
    <property type="match status" value="1"/>
</dbReference>
<dbReference type="SUPFAM" id="SSF47413">
    <property type="entry name" value="lambda repressor-like DNA-binding domains"/>
    <property type="match status" value="1"/>
</dbReference>
<name>A0A840WQ41_9ACTN</name>
<evidence type="ECO:0000313" key="3">
    <source>
        <dbReference type="Proteomes" id="UP000579647"/>
    </source>
</evidence>
<sequence>MRSRSDLSQEAIGRLTGLSQSMVSQLESGRRDLKDVVKLRRFLNGLGAPSVTATPEQRETAESTRLLAHAAQVTMGAIDIDPTRWKGPKLPEAPLAVRRVTGTDIDHVETVTEALRAADYQLGGGACLDAIMAHLAYAHRLLRVAKPVNRCGLQLHRAVADLHNLAGWASFDVGHYRVAAEHLSLALEQAQYIEEPSLVANVLYRMGRLHLHRGHTVQSLRFLQLGQIAAQDSGCERTVALMCANAAWAYAVLGDSKRSMESLARAHDAFARAENVATPWVRFFHEADLDALTGVVNAALPGPSPRAYTVTTESLYRAVDARSPAMGRSQAFELTTLATAHILNGDPDQGVRIGHQAVTLARQVRSVRVIDRLAPLQQAARNYRSRGETAELAAEIATLRSS</sequence>
<dbReference type="InterPro" id="IPR011990">
    <property type="entry name" value="TPR-like_helical_dom_sf"/>
</dbReference>
<evidence type="ECO:0000259" key="1">
    <source>
        <dbReference type="PROSITE" id="PS50943"/>
    </source>
</evidence>
<evidence type="ECO:0000313" key="2">
    <source>
        <dbReference type="EMBL" id="MBB5492228.1"/>
    </source>
</evidence>
<organism evidence="2 3">
    <name type="scientific">Nocardiopsis metallicus</name>
    <dbReference type="NCBI Taxonomy" id="179819"/>
    <lineage>
        <taxon>Bacteria</taxon>
        <taxon>Bacillati</taxon>
        <taxon>Actinomycetota</taxon>
        <taxon>Actinomycetes</taxon>
        <taxon>Streptosporangiales</taxon>
        <taxon>Nocardiopsidaceae</taxon>
        <taxon>Nocardiopsis</taxon>
    </lineage>
</organism>
<reference evidence="2 3" key="1">
    <citation type="submission" date="2020-08" db="EMBL/GenBank/DDBJ databases">
        <title>Sequencing the genomes of 1000 actinobacteria strains.</title>
        <authorList>
            <person name="Klenk H.-P."/>
        </authorList>
    </citation>
    <scope>NUCLEOTIDE SEQUENCE [LARGE SCALE GENOMIC DNA]</scope>
    <source>
        <strain evidence="2 3">DSM 44598</strain>
    </source>
</reference>
<keyword evidence="3" id="KW-1185">Reference proteome</keyword>
<gene>
    <name evidence="2" type="ORF">HNR07_003365</name>
</gene>
<accession>A0A840WQ41</accession>
<dbReference type="InterPro" id="IPR001387">
    <property type="entry name" value="Cro/C1-type_HTH"/>
</dbReference>
<protein>
    <submittedName>
        <fullName evidence="2">Transcriptional regulator with XRE-family HTH domain</fullName>
    </submittedName>
</protein>
<dbReference type="Gene3D" id="1.10.260.40">
    <property type="entry name" value="lambda repressor-like DNA-binding domains"/>
    <property type="match status" value="1"/>
</dbReference>
<dbReference type="GO" id="GO:0003677">
    <property type="term" value="F:DNA binding"/>
    <property type="evidence" value="ECO:0007669"/>
    <property type="project" value="InterPro"/>
</dbReference>
<comment type="caution">
    <text evidence="2">The sequence shown here is derived from an EMBL/GenBank/DDBJ whole genome shotgun (WGS) entry which is preliminary data.</text>
</comment>
<dbReference type="CDD" id="cd00093">
    <property type="entry name" value="HTH_XRE"/>
    <property type="match status" value="1"/>
</dbReference>